<keyword evidence="1" id="KW-0175">Coiled coil</keyword>
<protein>
    <submittedName>
        <fullName evidence="3">Uncharacterized protein</fullName>
    </submittedName>
</protein>
<evidence type="ECO:0000256" key="2">
    <source>
        <dbReference type="SAM" id="Phobius"/>
    </source>
</evidence>
<evidence type="ECO:0000256" key="1">
    <source>
        <dbReference type="SAM" id="Coils"/>
    </source>
</evidence>
<evidence type="ECO:0000313" key="4">
    <source>
        <dbReference type="Proteomes" id="UP001178507"/>
    </source>
</evidence>
<proteinExistence type="predicted"/>
<dbReference type="Proteomes" id="UP001178507">
    <property type="component" value="Unassembled WGS sequence"/>
</dbReference>
<dbReference type="InterPro" id="IPR027267">
    <property type="entry name" value="AH/BAR_dom_sf"/>
</dbReference>
<dbReference type="Gene3D" id="1.20.1270.60">
    <property type="entry name" value="Arfaptin homology (AH) domain/BAR domain"/>
    <property type="match status" value="1"/>
</dbReference>
<comment type="caution">
    <text evidence="3">The sequence shown here is derived from an EMBL/GenBank/DDBJ whole genome shotgun (WGS) entry which is preliminary data.</text>
</comment>
<keyword evidence="2" id="KW-1133">Transmembrane helix</keyword>
<gene>
    <name evidence="3" type="ORF">EVOR1521_LOCUS31601</name>
</gene>
<keyword evidence="2" id="KW-0812">Transmembrane</keyword>
<feature type="transmembrane region" description="Helical" evidence="2">
    <location>
        <begin position="20"/>
        <end position="40"/>
    </location>
</feature>
<feature type="coiled-coil region" evidence="1">
    <location>
        <begin position="42"/>
        <end position="76"/>
    </location>
</feature>
<organism evidence="3 4">
    <name type="scientific">Effrenium voratum</name>
    <dbReference type="NCBI Taxonomy" id="2562239"/>
    <lineage>
        <taxon>Eukaryota</taxon>
        <taxon>Sar</taxon>
        <taxon>Alveolata</taxon>
        <taxon>Dinophyceae</taxon>
        <taxon>Suessiales</taxon>
        <taxon>Symbiodiniaceae</taxon>
        <taxon>Effrenium</taxon>
    </lineage>
</organism>
<name>A0AA36NMC3_9DINO</name>
<dbReference type="EMBL" id="CAUJNA010003844">
    <property type="protein sequence ID" value="CAJ1410871.1"/>
    <property type="molecule type" value="Genomic_DNA"/>
</dbReference>
<reference evidence="3" key="1">
    <citation type="submission" date="2023-08" db="EMBL/GenBank/DDBJ databases">
        <authorList>
            <person name="Chen Y."/>
            <person name="Shah S."/>
            <person name="Dougan E. K."/>
            <person name="Thang M."/>
            <person name="Chan C."/>
        </authorList>
    </citation>
    <scope>NUCLEOTIDE SEQUENCE</scope>
</reference>
<accession>A0AA36NMC3</accession>
<sequence length="163" mass="18827">MLSGRNLFTKWLSFLRRWCVFGNRALLLGNVLLLIMLYMAHFQKELARREVLEAAVQDLQRELASTRSSLQETRSQVQLQGEKAVRLQAAQQLCEQRRQISAKELDELRVVEEDGRKKLQVCNEDMDMSLAALNASREQQALVAEAVRCCESVPMCNLCRMRR</sequence>
<dbReference type="AlphaFoldDB" id="A0AA36NMC3"/>
<evidence type="ECO:0000313" key="3">
    <source>
        <dbReference type="EMBL" id="CAJ1410871.1"/>
    </source>
</evidence>
<keyword evidence="4" id="KW-1185">Reference proteome</keyword>
<keyword evidence="2" id="KW-0472">Membrane</keyword>